<protein>
    <submittedName>
        <fullName evidence="2">Uncharacterized protein</fullName>
    </submittedName>
</protein>
<name>A0AAX6EW66_IRIPA</name>
<gene>
    <name evidence="2" type="ORF">M6B38_167035</name>
</gene>
<dbReference type="EMBL" id="JANAVB010033416">
    <property type="protein sequence ID" value="KAJ6808437.1"/>
    <property type="molecule type" value="Genomic_DNA"/>
</dbReference>
<reference evidence="2" key="1">
    <citation type="journal article" date="2023" name="GigaByte">
        <title>Genome assembly of the bearded iris, Iris pallida Lam.</title>
        <authorList>
            <person name="Bruccoleri R.E."/>
            <person name="Oakeley E.J."/>
            <person name="Faust A.M.E."/>
            <person name="Altorfer M."/>
            <person name="Dessus-Babus S."/>
            <person name="Burckhardt D."/>
            <person name="Oertli M."/>
            <person name="Naumann U."/>
            <person name="Petersen F."/>
            <person name="Wong J."/>
        </authorList>
    </citation>
    <scope>NUCLEOTIDE SEQUENCE</scope>
    <source>
        <strain evidence="2">GSM-AAB239-AS_SAM_17_03QT</strain>
    </source>
</reference>
<accession>A0AAX6EW66</accession>
<feature type="signal peptide" evidence="1">
    <location>
        <begin position="1"/>
        <end position="16"/>
    </location>
</feature>
<evidence type="ECO:0000313" key="2">
    <source>
        <dbReference type="EMBL" id="KAJ6808437.1"/>
    </source>
</evidence>
<dbReference type="Proteomes" id="UP001140949">
    <property type="component" value="Unassembled WGS sequence"/>
</dbReference>
<proteinExistence type="predicted"/>
<feature type="chain" id="PRO_5043601425" evidence="1">
    <location>
        <begin position="17"/>
        <end position="32"/>
    </location>
</feature>
<keyword evidence="1" id="KW-0732">Signal</keyword>
<dbReference type="AlphaFoldDB" id="A0AAX6EW66"/>
<keyword evidence="3" id="KW-1185">Reference proteome</keyword>
<reference evidence="2" key="2">
    <citation type="submission" date="2023-04" db="EMBL/GenBank/DDBJ databases">
        <authorList>
            <person name="Bruccoleri R.E."/>
            <person name="Oakeley E.J."/>
            <person name="Faust A.-M."/>
            <person name="Dessus-Babus S."/>
            <person name="Altorfer M."/>
            <person name="Burckhardt D."/>
            <person name="Oertli M."/>
            <person name="Naumann U."/>
            <person name="Petersen F."/>
            <person name="Wong J."/>
        </authorList>
    </citation>
    <scope>NUCLEOTIDE SEQUENCE</scope>
    <source>
        <strain evidence="2">GSM-AAB239-AS_SAM_17_03QT</strain>
        <tissue evidence="2">Leaf</tissue>
    </source>
</reference>
<comment type="caution">
    <text evidence="2">The sequence shown here is derived from an EMBL/GenBank/DDBJ whole genome shotgun (WGS) entry which is preliminary data.</text>
</comment>
<organism evidence="2 3">
    <name type="scientific">Iris pallida</name>
    <name type="common">Sweet iris</name>
    <dbReference type="NCBI Taxonomy" id="29817"/>
    <lineage>
        <taxon>Eukaryota</taxon>
        <taxon>Viridiplantae</taxon>
        <taxon>Streptophyta</taxon>
        <taxon>Embryophyta</taxon>
        <taxon>Tracheophyta</taxon>
        <taxon>Spermatophyta</taxon>
        <taxon>Magnoliopsida</taxon>
        <taxon>Liliopsida</taxon>
        <taxon>Asparagales</taxon>
        <taxon>Iridaceae</taxon>
        <taxon>Iridoideae</taxon>
        <taxon>Irideae</taxon>
        <taxon>Iris</taxon>
    </lineage>
</organism>
<sequence length="32" mass="3542">MFMSILACIKFVFVSCLFHDRAEHGGLLGAEV</sequence>
<evidence type="ECO:0000313" key="3">
    <source>
        <dbReference type="Proteomes" id="UP001140949"/>
    </source>
</evidence>
<evidence type="ECO:0000256" key="1">
    <source>
        <dbReference type="SAM" id="SignalP"/>
    </source>
</evidence>